<protein>
    <submittedName>
        <fullName evidence="1">Uncharacterized protein</fullName>
    </submittedName>
</protein>
<evidence type="ECO:0000313" key="1">
    <source>
        <dbReference type="EMBL" id="MCZ0861705.1"/>
    </source>
</evidence>
<proteinExistence type="predicted"/>
<keyword evidence="2" id="KW-1185">Reference proteome</keyword>
<sequence length="352" mass="38830">MKKIRKNLLSMLFCMFMLTFLVSAVSAAPSDLSIDQQQVVLGLPSQEAVTLSNEYNDLVKIDTGNAIPFLPPDWGTVQTFFYDPTLSFLNDGLHLTGSNKEKLSGYPDRYKNLVLPDFQYYDHNGDFVIANVTIGDILSLTDTTFQGYGISSSGYLEVRINTLYPHSQQDMVNIYNLIQKIASMNGYNTEIPVIFLEATIITDSGITSPDSSIVFILKGNAELRSKLDRQRPLWRGIYAENSPYSCTIGFAAKDGSGNYGVVTCGQGNSVGWRLYQPYASTENNFIGTVTSRSLSQVDASWIKCSSGVTSEGKIKGGCSFPFLEGIQPRLLKVGTGVVRLLEHKYQVRSCST</sequence>
<name>A0ABT4IKN3_9EURY</name>
<dbReference type="Proteomes" id="UP001141336">
    <property type="component" value="Unassembled WGS sequence"/>
</dbReference>
<reference evidence="1" key="1">
    <citation type="submission" date="2022-12" db="EMBL/GenBank/DDBJ databases">
        <title>Isolation and characterisation of novel Methanocorpusculum spp. from native Australian herbivores indicates the genus is ancestrally host-associated.</title>
        <authorList>
            <person name="Volmer J.G."/>
            <person name="Soo R.M."/>
            <person name="Evans P.N."/>
            <person name="Hoedt E.C."/>
            <person name="Astorga Alsina A.L."/>
            <person name="Woodcroft B.J."/>
            <person name="Tyson G.W."/>
            <person name="Hugenholtz P."/>
            <person name="Morrison M."/>
        </authorList>
    </citation>
    <scope>NUCLEOTIDE SEQUENCE</scope>
    <source>
        <strain evidence="1">CW153</strain>
    </source>
</reference>
<dbReference type="RefSeq" id="WP_268921885.1">
    <property type="nucleotide sequence ID" value="NZ_JAPTGC010000001.1"/>
</dbReference>
<comment type="caution">
    <text evidence="1">The sequence shown here is derived from an EMBL/GenBank/DDBJ whole genome shotgun (WGS) entry which is preliminary data.</text>
</comment>
<organism evidence="1 2">
    <name type="scientific">Methanocorpusculum vombati</name>
    <dbReference type="NCBI Taxonomy" id="3002864"/>
    <lineage>
        <taxon>Archaea</taxon>
        <taxon>Methanobacteriati</taxon>
        <taxon>Methanobacteriota</taxon>
        <taxon>Stenosarchaea group</taxon>
        <taxon>Methanomicrobia</taxon>
        <taxon>Methanomicrobiales</taxon>
        <taxon>Methanocorpusculaceae</taxon>
        <taxon>Methanocorpusculum</taxon>
    </lineage>
</organism>
<evidence type="ECO:0000313" key="2">
    <source>
        <dbReference type="Proteomes" id="UP001141336"/>
    </source>
</evidence>
<dbReference type="Gene3D" id="2.40.10.10">
    <property type="entry name" value="Trypsin-like serine proteases"/>
    <property type="match status" value="1"/>
</dbReference>
<gene>
    <name evidence="1" type="ORF">O0S09_00355</name>
</gene>
<dbReference type="EMBL" id="JAPTGC010000001">
    <property type="protein sequence ID" value="MCZ0861705.1"/>
    <property type="molecule type" value="Genomic_DNA"/>
</dbReference>
<accession>A0ABT4IKN3</accession>
<dbReference type="InterPro" id="IPR043504">
    <property type="entry name" value="Peptidase_S1_PA_chymotrypsin"/>
</dbReference>